<sequence>MNPLRTVVVGLLLVVGDLRIGDGEVAPDLLPDPVGWVLVAVALGRLAHLHPGFGVGVVAAWVGAALSVPLWPGLAGLREVELPLDTATGIVDLVVVVAVLTGVMAVVPTRSAGARSLRTTYVVAALAFGALALGSLGSMALAVLALMAGLVNLVVLIMVLVFLGSVSKETPHPAPAAPAPR</sequence>
<feature type="transmembrane region" description="Helical" evidence="1">
    <location>
        <begin position="55"/>
        <end position="74"/>
    </location>
</feature>
<keyword evidence="1" id="KW-0472">Membrane</keyword>
<organism evidence="2 3">
    <name type="scientific">Nocardioides marinisabuli</name>
    <dbReference type="NCBI Taxonomy" id="419476"/>
    <lineage>
        <taxon>Bacteria</taxon>
        <taxon>Bacillati</taxon>
        <taxon>Actinomycetota</taxon>
        <taxon>Actinomycetes</taxon>
        <taxon>Propionibacteriales</taxon>
        <taxon>Nocardioidaceae</taxon>
        <taxon>Nocardioides</taxon>
    </lineage>
</organism>
<keyword evidence="1" id="KW-0812">Transmembrane</keyword>
<reference evidence="2 3" key="1">
    <citation type="submission" date="2020-07" db="EMBL/GenBank/DDBJ databases">
        <title>Sequencing the genomes of 1000 actinobacteria strains.</title>
        <authorList>
            <person name="Klenk H.-P."/>
        </authorList>
    </citation>
    <scope>NUCLEOTIDE SEQUENCE [LARGE SCALE GENOMIC DNA]</scope>
    <source>
        <strain evidence="2 3">DSM 18965</strain>
    </source>
</reference>
<evidence type="ECO:0000313" key="2">
    <source>
        <dbReference type="EMBL" id="NYD58024.1"/>
    </source>
</evidence>
<comment type="caution">
    <text evidence="2">The sequence shown here is derived from an EMBL/GenBank/DDBJ whole genome shotgun (WGS) entry which is preliminary data.</text>
</comment>
<gene>
    <name evidence="2" type="ORF">BKA08_002262</name>
</gene>
<feature type="transmembrane region" description="Helical" evidence="1">
    <location>
        <begin position="119"/>
        <end position="136"/>
    </location>
</feature>
<keyword evidence="1" id="KW-1133">Transmembrane helix</keyword>
<dbReference type="Proteomes" id="UP000516957">
    <property type="component" value="Unassembled WGS sequence"/>
</dbReference>
<feature type="transmembrane region" description="Helical" evidence="1">
    <location>
        <begin position="86"/>
        <end position="107"/>
    </location>
</feature>
<dbReference type="AlphaFoldDB" id="A0A7Y9F1X7"/>
<feature type="transmembrane region" description="Helical" evidence="1">
    <location>
        <begin position="142"/>
        <end position="163"/>
    </location>
</feature>
<accession>A0A7Y9F1X7</accession>
<proteinExistence type="predicted"/>
<keyword evidence="3" id="KW-1185">Reference proteome</keyword>
<dbReference type="EMBL" id="JACCBE010000001">
    <property type="protein sequence ID" value="NYD58024.1"/>
    <property type="molecule type" value="Genomic_DNA"/>
</dbReference>
<name>A0A7Y9F1X7_9ACTN</name>
<evidence type="ECO:0000313" key="3">
    <source>
        <dbReference type="Proteomes" id="UP000516957"/>
    </source>
</evidence>
<evidence type="ECO:0000256" key="1">
    <source>
        <dbReference type="SAM" id="Phobius"/>
    </source>
</evidence>
<dbReference type="RefSeq" id="WP_179615697.1">
    <property type="nucleotide sequence ID" value="NZ_CP059163.1"/>
</dbReference>
<protein>
    <submittedName>
        <fullName evidence="2">Uncharacterized protein</fullName>
    </submittedName>
</protein>